<keyword evidence="1" id="KW-0732">Signal</keyword>
<dbReference type="EMBL" id="JAKJSC010000001">
    <property type="protein sequence ID" value="MDE5418080.1"/>
    <property type="molecule type" value="Genomic_DNA"/>
</dbReference>
<protein>
    <recommendedName>
        <fullName evidence="4">DUF5050 domain-containing protein</fullName>
    </recommendedName>
</protein>
<evidence type="ECO:0000256" key="1">
    <source>
        <dbReference type="SAM" id="SignalP"/>
    </source>
</evidence>
<evidence type="ECO:0008006" key="4">
    <source>
        <dbReference type="Google" id="ProtNLM"/>
    </source>
</evidence>
<dbReference type="RefSeq" id="WP_275109415.1">
    <property type="nucleotide sequence ID" value="NZ_JAKJSC010000001.1"/>
</dbReference>
<reference evidence="2 3" key="1">
    <citation type="submission" date="2022-01" db="EMBL/GenBank/DDBJ databases">
        <title>Labilibaculum sp. nov, a marine bacterium isolated from Antarctica.</title>
        <authorList>
            <person name="Dai W."/>
        </authorList>
    </citation>
    <scope>NUCLEOTIDE SEQUENCE [LARGE SCALE GENOMIC DNA]</scope>
    <source>
        <strain evidence="2 3">DW002</strain>
    </source>
</reference>
<feature type="chain" id="PRO_5045489535" description="DUF5050 domain-containing protein" evidence="1">
    <location>
        <begin position="29"/>
        <end position="371"/>
    </location>
</feature>
<dbReference type="Proteomes" id="UP001528920">
    <property type="component" value="Unassembled WGS sequence"/>
</dbReference>
<organism evidence="2 3">
    <name type="scientific">Paralabilibaculum antarcticum</name>
    <dbReference type="NCBI Taxonomy" id="2912572"/>
    <lineage>
        <taxon>Bacteria</taxon>
        <taxon>Pseudomonadati</taxon>
        <taxon>Bacteroidota</taxon>
        <taxon>Bacteroidia</taxon>
        <taxon>Marinilabiliales</taxon>
        <taxon>Marinifilaceae</taxon>
        <taxon>Paralabilibaculum</taxon>
    </lineage>
</organism>
<keyword evidence="3" id="KW-1185">Reference proteome</keyword>
<comment type="caution">
    <text evidence="2">The sequence shown here is derived from an EMBL/GenBank/DDBJ whole genome shotgun (WGS) entry which is preliminary data.</text>
</comment>
<gene>
    <name evidence="2" type="ORF">L3049_08670</name>
</gene>
<proteinExistence type="predicted"/>
<accession>A0ABT5VS60</accession>
<evidence type="ECO:0000313" key="3">
    <source>
        <dbReference type="Proteomes" id="UP001528920"/>
    </source>
</evidence>
<sequence>MNNSFINKLTFVFFLLGTLLFTSCGSSSGGGDEEEFEFQSSDLTNKYWYANPYLSSDFARDDAVIVYRFEGGNVLKRQEFSGRRDKVVGSWSLKGDELVINDESISIDNRQEWFIQPKSTSTYLKLNSSAGTREFYTDIDEINDVTADAYLVNDLHIVNNAFESAYKLEYAVYGDKLSKVRALVDGSTSFEMEDFTNFKGNKVYYLKENDRDNYFDVFGGAQLIKFYLKFDNGESYKLDEQIYSSSIAALDNFSTTATHASGAGSVTINWNAIDEDDIYYFVEILDKDGNEYLPKFRSTRQSAVAGDAKELIIDNSTASEYEALNELTLGDDYYVKISGFKYEDDIDPDNSSNKEINIQAVTRYTFKAGVW</sequence>
<name>A0ABT5VS60_9BACT</name>
<evidence type="ECO:0000313" key="2">
    <source>
        <dbReference type="EMBL" id="MDE5418080.1"/>
    </source>
</evidence>
<feature type="signal peptide" evidence="1">
    <location>
        <begin position="1"/>
        <end position="28"/>
    </location>
</feature>